<sequence length="821" mass="92098">MRKPSPKPRLRLDDLPTPELVSQGNALLSARDYKGAIDIYKLLLKREPQASWREPLAVAYLERARQLAQKEMYREAAVIWENIPSLCSGQVPQPDLYVDWLLHSNQYAKAMRAYTHYAAGLPAADAGELETLLAALALAGQKDVLQAIPPDATLRQHFGAAQAALCAYGQGDAEAVVREALKAIPIRSPYRDLRQTLAALLKLESDPAGAPTLVERIPSTSPYYPLAKLVCAAAASEPAQALLTLDPAQRELAGGLIGLDARQNKLLKDWARFGEKPGDKALFDFIAAHLAAFDRESARHACWMLLPAYPQGLKSYTHLFGPLPPFETQRLQALRAERGGDIRGALRNWRGCADLLIKDADNPDSRLMAALVLRHMAKLTHEDDDLDWDETPKTLIYLEESLRLDPDDRDSYLKLAALNREAGNDKEYHQWVDRAVRQFPDDAQVLLDAAVTATARKAHKKAAGFAARVLELDPINSKARSILINAHLAHARKQILAGKYALAEKELDRAGQLERDNARSGVIETNRGLLAFKQQQRERGQHLLREGARLAGHPLLAWLRLVVEAPRLNLEPADFQRNLALGDPRKLTVERADLLALTRLINAYREEGVNNLSSALEDLEKPLQRAIKTLSSEDDLLLICECLHQAPHYELLESAATWALECQPERPLFVYYQIYGRAEGNGYKVKHRDSRRLEDAMETARDAEDHRTLMRIGQFLGQGRLPFSRPRGHSRPMPMPMLPNIPAEIEEIRRDLERLPPALRERMLNRILDDLPPDDDFPIEVQRAMMKALLLGGGNLEELLDDLPDFPPSSPRRGGRRNRWS</sequence>
<dbReference type="AlphaFoldDB" id="A0A7U7GAC9"/>
<reference evidence="4 5" key="1">
    <citation type="journal article" date="2014" name="ISME J.">
        <title>Candidatus Competibacter-lineage genomes retrieved from metagenomes reveal functional metabolic diversity.</title>
        <authorList>
            <person name="McIlroy S.J."/>
            <person name="Albertsen M."/>
            <person name="Andresen E.K."/>
            <person name="Saunders A.M."/>
            <person name="Kristiansen R."/>
            <person name="Stokholm-Bjerregaard M."/>
            <person name="Nielsen K.L."/>
            <person name="Nielsen P.H."/>
        </authorList>
    </citation>
    <scope>NUCLEOTIDE SEQUENCE [LARGE SCALE GENOMIC DNA]</scope>
    <source>
        <strain evidence="4 5">Run_B_J11</strain>
    </source>
</reference>
<dbReference type="PANTHER" id="PTHR45586">
    <property type="entry name" value="TPR REPEAT-CONTAINING PROTEIN PA4667"/>
    <property type="match status" value="1"/>
</dbReference>
<feature type="region of interest" description="Disordered" evidence="3">
    <location>
        <begin position="801"/>
        <end position="821"/>
    </location>
</feature>
<evidence type="ECO:0000256" key="2">
    <source>
        <dbReference type="ARBA" id="ARBA00022803"/>
    </source>
</evidence>
<dbReference type="Gene3D" id="1.25.40.10">
    <property type="entry name" value="Tetratricopeptide repeat domain"/>
    <property type="match status" value="2"/>
</dbReference>
<comment type="caution">
    <text evidence="4">The sequence shown here is derived from an EMBL/GenBank/DDBJ whole genome shotgun (WGS) entry which is preliminary data.</text>
</comment>
<dbReference type="EMBL" id="CBTK010000101">
    <property type="protein sequence ID" value="CDH44810.1"/>
    <property type="molecule type" value="Genomic_DNA"/>
</dbReference>
<organism evidence="4 5">
    <name type="scientific">Candidatus Contendobacter odensis Run_B_J11</name>
    <dbReference type="NCBI Taxonomy" id="1400861"/>
    <lineage>
        <taxon>Bacteria</taxon>
        <taxon>Pseudomonadati</taxon>
        <taxon>Pseudomonadota</taxon>
        <taxon>Gammaproteobacteria</taxon>
        <taxon>Candidatus Competibacteraceae</taxon>
        <taxon>Candidatus Contendibacter</taxon>
    </lineage>
</organism>
<dbReference type="RefSeq" id="WP_154724811.1">
    <property type="nucleotide sequence ID" value="NZ_CBTK010000101.1"/>
</dbReference>
<proteinExistence type="predicted"/>
<dbReference type="SUPFAM" id="SSF48452">
    <property type="entry name" value="TPR-like"/>
    <property type="match status" value="2"/>
</dbReference>
<dbReference type="InterPro" id="IPR051012">
    <property type="entry name" value="CellSynth/LPSAsmb/PSIAsmb"/>
</dbReference>
<evidence type="ECO:0000256" key="3">
    <source>
        <dbReference type="SAM" id="MobiDB-lite"/>
    </source>
</evidence>
<accession>A0A7U7GAC9</accession>
<dbReference type="OrthoDB" id="9151247at2"/>
<evidence type="ECO:0000313" key="5">
    <source>
        <dbReference type="Proteomes" id="UP000019184"/>
    </source>
</evidence>
<dbReference type="InterPro" id="IPR011990">
    <property type="entry name" value="TPR-like_helical_dom_sf"/>
</dbReference>
<protein>
    <recommendedName>
        <fullName evidence="6">Tetratricopeptide repeat protein</fullName>
    </recommendedName>
</protein>
<evidence type="ECO:0008006" key="6">
    <source>
        <dbReference type="Google" id="ProtNLM"/>
    </source>
</evidence>
<name>A0A7U7GAC9_9GAMM</name>
<dbReference type="PANTHER" id="PTHR45586:SF1">
    <property type="entry name" value="LIPOPOLYSACCHARIDE ASSEMBLY PROTEIN B"/>
    <property type="match status" value="1"/>
</dbReference>
<dbReference type="Proteomes" id="UP000019184">
    <property type="component" value="Unassembled WGS sequence"/>
</dbReference>
<keyword evidence="2" id="KW-0802">TPR repeat</keyword>
<keyword evidence="1" id="KW-0677">Repeat</keyword>
<gene>
    <name evidence="4" type="ORF">BN874_190012</name>
</gene>
<evidence type="ECO:0000313" key="4">
    <source>
        <dbReference type="EMBL" id="CDH44810.1"/>
    </source>
</evidence>
<evidence type="ECO:0000256" key="1">
    <source>
        <dbReference type="ARBA" id="ARBA00022737"/>
    </source>
</evidence>
<keyword evidence="5" id="KW-1185">Reference proteome</keyword>